<dbReference type="Gene3D" id="2.60.120.1000">
    <property type="match status" value="1"/>
</dbReference>
<keyword evidence="2" id="KW-1185">Reference proteome</keyword>
<comment type="caution">
    <text evidence="1">The sequence shown here is derived from an EMBL/GenBank/DDBJ whole genome shotgun (WGS) entry which is preliminary data.</text>
</comment>
<gene>
    <name evidence="1" type="ORF">PEVE_00005498</name>
</gene>
<name>A0ABN8LW78_9CNID</name>
<dbReference type="EMBL" id="CALNXI010000135">
    <property type="protein sequence ID" value="CAH3020061.1"/>
    <property type="molecule type" value="Genomic_DNA"/>
</dbReference>
<dbReference type="Proteomes" id="UP001159427">
    <property type="component" value="Unassembled WGS sequence"/>
</dbReference>
<proteinExistence type="predicted"/>
<evidence type="ECO:0000313" key="1">
    <source>
        <dbReference type="EMBL" id="CAH3020061.1"/>
    </source>
</evidence>
<protein>
    <submittedName>
        <fullName evidence="1">Uncharacterized protein</fullName>
    </submittedName>
</protein>
<evidence type="ECO:0000313" key="2">
    <source>
        <dbReference type="Proteomes" id="UP001159427"/>
    </source>
</evidence>
<accession>A0ABN8LW78</accession>
<reference evidence="1 2" key="1">
    <citation type="submission" date="2022-05" db="EMBL/GenBank/DDBJ databases">
        <authorList>
            <consortium name="Genoscope - CEA"/>
            <person name="William W."/>
        </authorList>
    </citation>
    <scope>NUCLEOTIDE SEQUENCE [LARGE SCALE GENOMIC DNA]</scope>
</reference>
<feature type="non-terminal residue" evidence="1">
    <location>
        <position position="1"/>
    </location>
</feature>
<sequence length="78" mass="9013">WFNTYIINPDGSEGLTPFVVFCTMTDKNGVGVTVVSLDSENRMLVYRLFSHWSLLSKLRMLVDRYKPTGSYVRNISYL</sequence>
<feature type="non-terminal residue" evidence="1">
    <location>
        <position position="78"/>
    </location>
</feature>
<organism evidence="1 2">
    <name type="scientific">Porites evermanni</name>
    <dbReference type="NCBI Taxonomy" id="104178"/>
    <lineage>
        <taxon>Eukaryota</taxon>
        <taxon>Metazoa</taxon>
        <taxon>Cnidaria</taxon>
        <taxon>Anthozoa</taxon>
        <taxon>Hexacorallia</taxon>
        <taxon>Scleractinia</taxon>
        <taxon>Fungiina</taxon>
        <taxon>Poritidae</taxon>
        <taxon>Porites</taxon>
    </lineage>
</organism>